<keyword evidence="4" id="KW-1185">Reference proteome</keyword>
<dbReference type="SMR" id="A0A3B6R8B6"/>
<dbReference type="Gramene" id="TraesARI7A03G03783960.1">
    <property type="protein sequence ID" value="TraesARI7A03G03783960.1"/>
    <property type="gene ID" value="TraesARI7A03G03783960"/>
</dbReference>
<dbReference type="RefSeq" id="XP_044428082.1">
    <property type="nucleotide sequence ID" value="XM_044572147.1"/>
</dbReference>
<dbReference type="EnsemblPlants" id="TraesCS7A02G057200.1">
    <property type="protein sequence ID" value="TraesCS7A02G057200.1"/>
    <property type="gene ID" value="TraesCS7A02G057200"/>
</dbReference>
<dbReference type="Gramene" id="TraesCS7A03G0128000.1">
    <property type="protein sequence ID" value="TraesCS7A03G0128000.1.CDS"/>
    <property type="gene ID" value="TraesCS7A03G0128000"/>
</dbReference>
<dbReference type="GeneID" id="123152651"/>
<accession>A0A3B6R8B6</accession>
<organism evidence="3">
    <name type="scientific">Triticum aestivum</name>
    <name type="common">Wheat</name>
    <dbReference type="NCBI Taxonomy" id="4565"/>
    <lineage>
        <taxon>Eukaryota</taxon>
        <taxon>Viridiplantae</taxon>
        <taxon>Streptophyta</taxon>
        <taxon>Embryophyta</taxon>
        <taxon>Tracheophyta</taxon>
        <taxon>Spermatophyta</taxon>
        <taxon>Magnoliopsida</taxon>
        <taxon>Liliopsida</taxon>
        <taxon>Poales</taxon>
        <taxon>Poaceae</taxon>
        <taxon>BOP clade</taxon>
        <taxon>Pooideae</taxon>
        <taxon>Triticodae</taxon>
        <taxon>Triticeae</taxon>
        <taxon>Triticinae</taxon>
        <taxon>Triticum</taxon>
    </lineage>
</organism>
<reference evidence="3" key="1">
    <citation type="submission" date="2018-08" db="EMBL/GenBank/DDBJ databases">
        <authorList>
            <person name="Rossello M."/>
        </authorList>
    </citation>
    <scope>NUCLEOTIDE SEQUENCE [LARGE SCALE GENOMIC DNA]</scope>
    <source>
        <strain evidence="3">cv. Chinese Spring</strain>
    </source>
</reference>
<dbReference type="AlphaFoldDB" id="A0A3B6R8B6"/>
<evidence type="ECO:0000256" key="1">
    <source>
        <dbReference type="ARBA" id="ARBA00022679"/>
    </source>
</evidence>
<dbReference type="Gramene" id="TraesCS7A02G057200.1">
    <property type="protein sequence ID" value="TraesCS7A02G057200.1"/>
    <property type="gene ID" value="TraesCS7A02G057200"/>
</dbReference>
<dbReference type="Gramene" id="TraesNOR7A03G03858930.1">
    <property type="protein sequence ID" value="TraesNOR7A03G03858930.1"/>
    <property type="gene ID" value="TraesNOR7A03G03858930"/>
</dbReference>
<dbReference type="STRING" id="4565.A0A3B6R8B6"/>
<name>A0A3B6R8B6_WHEAT</name>
<dbReference type="GO" id="GO:0016747">
    <property type="term" value="F:acyltransferase activity, transferring groups other than amino-acyl groups"/>
    <property type="evidence" value="ECO:0007669"/>
    <property type="project" value="UniProtKB-ARBA"/>
</dbReference>
<dbReference type="Gramene" id="TraesSTA7A03G03811490.1">
    <property type="protein sequence ID" value="TraesSTA7A03G03811490.1"/>
    <property type="gene ID" value="TraesSTA7A03G03811490"/>
</dbReference>
<dbReference type="OrthoDB" id="1862401at2759"/>
<dbReference type="InterPro" id="IPR023213">
    <property type="entry name" value="CAT-like_dom_sf"/>
</dbReference>
<keyword evidence="1" id="KW-0808">Transferase</keyword>
<dbReference type="Pfam" id="PF02458">
    <property type="entry name" value="Transferase"/>
    <property type="match status" value="1"/>
</dbReference>
<dbReference type="KEGG" id="taes:123152651"/>
<dbReference type="OMA" id="ATRHNVY"/>
<protein>
    <recommendedName>
        <fullName evidence="5">Anthocyanin 5-aromatic acyltransferase</fullName>
    </recommendedName>
</protein>
<evidence type="ECO:0000313" key="4">
    <source>
        <dbReference type="Proteomes" id="UP000019116"/>
    </source>
</evidence>
<dbReference type="Gene3D" id="3.30.559.10">
    <property type="entry name" value="Chloramphenicol acetyltransferase-like domain"/>
    <property type="match status" value="2"/>
</dbReference>
<evidence type="ECO:0000256" key="2">
    <source>
        <dbReference type="ARBA" id="ARBA00023315"/>
    </source>
</evidence>
<reference evidence="3" key="2">
    <citation type="submission" date="2018-10" db="UniProtKB">
        <authorList>
            <consortium name="EnsemblPlants"/>
        </authorList>
    </citation>
    <scope>IDENTIFICATION</scope>
</reference>
<sequence length="447" mass="47915">MPTVNIMEVGHVVVPQPKDLVVRLSALDAPWVANPLIQRVLLFVHDAGGQQHPPFESLVGSLRASLVATLARLPPLAGRVVFLPSTGDAAIDCSGPEGGGGVRFVIAESDDTDVRRLAGDADHDVDAFEALVPELKVEALPAEVLAVQVTRLKGGVAVGVALHHAVVDGRSVWMFLQAWAAACRGDDDAAVATMTFDRAVVAIPGGEELARSTLRKYAPNLPLAANMFPSAPIKLPRRTFTITTKHIQHLKQCMSGQTTSGKPATAPMPSSFVAIAALAWVSFVRSKHPTAIATRHNVYLFFFIDCRGRPGIDPPVSENYFGTCITGCLVKAMARDLLAVDGVAVAMEVIQREVQRTAEDPLGLWDWMDIVSWVPLDRLVGINGSTRFKAYEVTDFGWGAPSRTEVVTMSDGRVVLVAAKNGGVQASVCMHPDHARSFNSHFLDSLG</sequence>
<gene>
    <name evidence="3" type="primary">LOC123152651</name>
</gene>
<evidence type="ECO:0000313" key="3">
    <source>
        <dbReference type="EnsemblPlants" id="TraesCS7A02G057200.1"/>
    </source>
</evidence>
<proteinExistence type="predicted"/>
<keyword evidence="2" id="KW-0012">Acyltransferase</keyword>
<evidence type="ECO:0008006" key="5">
    <source>
        <dbReference type="Google" id="ProtNLM"/>
    </source>
</evidence>
<dbReference type="Gramene" id="TraesCAD_scaffold_080971_01G000300.1">
    <property type="protein sequence ID" value="TraesCAD_scaffold_080971_01G000300.1"/>
    <property type="gene ID" value="TraesCAD_scaffold_080971_01G000300"/>
</dbReference>
<dbReference type="Gramene" id="TraesPARA_EIv1.0_2238640.1">
    <property type="protein sequence ID" value="TraesPARA_EIv1.0_2238640.1.CDS"/>
    <property type="gene ID" value="TraesPARA_EIv1.0_2238640"/>
</dbReference>
<dbReference type="PANTHER" id="PTHR31625">
    <property type="match status" value="1"/>
</dbReference>
<dbReference type="InterPro" id="IPR051504">
    <property type="entry name" value="Plant_metabolite_acyltrans"/>
</dbReference>
<dbReference type="Proteomes" id="UP000019116">
    <property type="component" value="Chromosome 7A"/>
</dbReference>